<feature type="short sequence motif" description="GXSXG" evidence="8">
    <location>
        <begin position="372"/>
        <end position="376"/>
    </location>
</feature>
<feature type="transmembrane region" description="Helical" evidence="10">
    <location>
        <begin position="701"/>
        <end position="727"/>
    </location>
</feature>
<evidence type="ECO:0000259" key="11">
    <source>
        <dbReference type="PROSITE" id="PS51635"/>
    </source>
</evidence>
<dbReference type="SUPFAM" id="SSF52151">
    <property type="entry name" value="FabD/lysophospholipase-like"/>
    <property type="match status" value="1"/>
</dbReference>
<dbReference type="GO" id="GO:0016042">
    <property type="term" value="P:lipid catabolic process"/>
    <property type="evidence" value="ECO:0007669"/>
    <property type="project" value="UniProtKB-UniRule"/>
</dbReference>
<dbReference type="InterPro" id="IPR013861">
    <property type="entry name" value="TMEM115/Pdh1/Rbl19"/>
</dbReference>
<dbReference type="Proteomes" id="UP000821866">
    <property type="component" value="Chromosome 3"/>
</dbReference>
<comment type="caution">
    <text evidence="12">The sequence shown here is derived from an EMBL/GenBank/DDBJ whole genome shotgun (WGS) entry which is preliminary data.</text>
</comment>
<dbReference type="GO" id="GO:0047499">
    <property type="term" value="F:calcium-independent phospholipase A2 activity"/>
    <property type="evidence" value="ECO:0007669"/>
    <property type="project" value="TreeGrafter"/>
</dbReference>
<feature type="active site" description="Nucleophile" evidence="8">
    <location>
        <position position="374"/>
    </location>
</feature>
<feature type="transmembrane region" description="Helical" evidence="10">
    <location>
        <begin position="924"/>
        <end position="941"/>
    </location>
</feature>
<evidence type="ECO:0000256" key="8">
    <source>
        <dbReference type="PROSITE-ProRule" id="PRU01161"/>
    </source>
</evidence>
<feature type="active site" description="Proton acceptor" evidence="8">
    <location>
        <position position="517"/>
    </location>
</feature>
<feature type="transmembrane region" description="Helical" evidence="10">
    <location>
        <begin position="821"/>
        <end position="839"/>
    </location>
</feature>
<evidence type="ECO:0000256" key="6">
    <source>
        <dbReference type="ARBA" id="ARBA00023098"/>
    </source>
</evidence>
<name>A0A9J6E720_RHIMP</name>
<dbReference type="InterPro" id="IPR035952">
    <property type="entry name" value="Rhomboid-like_sf"/>
</dbReference>
<dbReference type="InterPro" id="IPR016035">
    <property type="entry name" value="Acyl_Trfase/lysoPLipase"/>
</dbReference>
<evidence type="ECO:0000256" key="2">
    <source>
        <dbReference type="ARBA" id="ARBA00022692"/>
    </source>
</evidence>
<dbReference type="PANTHER" id="PTHR24185">
    <property type="entry name" value="CALCIUM-INDEPENDENT PHOSPHOLIPASE A2-GAMMA"/>
    <property type="match status" value="1"/>
</dbReference>
<keyword evidence="2 10" id="KW-0812">Transmembrane</keyword>
<dbReference type="PROSITE" id="PS51635">
    <property type="entry name" value="PNPLA"/>
    <property type="match status" value="1"/>
</dbReference>
<dbReference type="InterPro" id="IPR002641">
    <property type="entry name" value="PNPLA_dom"/>
</dbReference>
<dbReference type="Pfam" id="PF01734">
    <property type="entry name" value="Patatin"/>
    <property type="match status" value="1"/>
</dbReference>
<dbReference type="CDD" id="cd07211">
    <property type="entry name" value="Pat_PNPLA8"/>
    <property type="match status" value="1"/>
</dbReference>
<evidence type="ECO:0000256" key="3">
    <source>
        <dbReference type="ARBA" id="ARBA00022801"/>
    </source>
</evidence>
<evidence type="ECO:0000256" key="1">
    <source>
        <dbReference type="ARBA" id="ARBA00004141"/>
    </source>
</evidence>
<evidence type="ECO:0000313" key="13">
    <source>
        <dbReference type="Proteomes" id="UP000821866"/>
    </source>
</evidence>
<dbReference type="VEuPathDB" id="VectorBase:LOC119163668"/>
<keyword evidence="7 10" id="KW-0472">Membrane</keyword>
<proteinExistence type="predicted"/>
<feature type="transmembrane region" description="Helical" evidence="10">
    <location>
        <begin position="747"/>
        <end position="776"/>
    </location>
</feature>
<reference evidence="12" key="1">
    <citation type="journal article" date="2020" name="Cell">
        <title>Large-Scale Comparative Analyses of Tick Genomes Elucidate Their Genetic Diversity and Vector Capacities.</title>
        <authorList>
            <consortium name="Tick Genome and Microbiome Consortium (TIGMIC)"/>
            <person name="Jia N."/>
            <person name="Wang J."/>
            <person name="Shi W."/>
            <person name="Du L."/>
            <person name="Sun Y."/>
            <person name="Zhan W."/>
            <person name="Jiang J.F."/>
            <person name="Wang Q."/>
            <person name="Zhang B."/>
            <person name="Ji P."/>
            <person name="Bell-Sakyi L."/>
            <person name="Cui X.M."/>
            <person name="Yuan T.T."/>
            <person name="Jiang B.G."/>
            <person name="Yang W.F."/>
            <person name="Lam T.T."/>
            <person name="Chang Q.C."/>
            <person name="Ding S.J."/>
            <person name="Wang X.J."/>
            <person name="Zhu J.G."/>
            <person name="Ruan X.D."/>
            <person name="Zhao L."/>
            <person name="Wei J.T."/>
            <person name="Ye R.Z."/>
            <person name="Que T.C."/>
            <person name="Du C.H."/>
            <person name="Zhou Y.H."/>
            <person name="Cheng J.X."/>
            <person name="Dai P.F."/>
            <person name="Guo W.B."/>
            <person name="Han X.H."/>
            <person name="Huang E.J."/>
            <person name="Li L.F."/>
            <person name="Wei W."/>
            <person name="Gao Y.C."/>
            <person name="Liu J.Z."/>
            <person name="Shao H.Z."/>
            <person name="Wang X."/>
            <person name="Wang C.C."/>
            <person name="Yang T.C."/>
            <person name="Huo Q.B."/>
            <person name="Li W."/>
            <person name="Chen H.Y."/>
            <person name="Chen S.E."/>
            <person name="Zhou L.G."/>
            <person name="Ni X.B."/>
            <person name="Tian J.H."/>
            <person name="Sheng Y."/>
            <person name="Liu T."/>
            <person name="Pan Y.S."/>
            <person name="Xia L.Y."/>
            <person name="Li J."/>
            <person name="Zhao F."/>
            <person name="Cao W.C."/>
        </authorList>
    </citation>
    <scope>NUCLEOTIDE SEQUENCE</scope>
    <source>
        <strain evidence="12">Rmic-2018</strain>
    </source>
</reference>
<dbReference type="InterPro" id="IPR045217">
    <property type="entry name" value="PNPLA8-like"/>
</dbReference>
<dbReference type="SMART" id="SM01160">
    <property type="entry name" value="DUF1751"/>
    <property type="match status" value="1"/>
</dbReference>
<feature type="region of interest" description="Disordered" evidence="9">
    <location>
        <begin position="996"/>
        <end position="1079"/>
    </location>
</feature>
<feature type="compositionally biased region" description="Low complexity" evidence="9">
    <location>
        <begin position="1006"/>
        <end position="1016"/>
    </location>
</feature>
<dbReference type="GO" id="GO:0019369">
    <property type="term" value="P:arachidonate metabolic process"/>
    <property type="evidence" value="ECO:0007669"/>
    <property type="project" value="TreeGrafter"/>
</dbReference>
<dbReference type="GO" id="GO:0006890">
    <property type="term" value="P:retrograde vesicle-mediated transport, Golgi to endoplasmic reticulum"/>
    <property type="evidence" value="ECO:0007669"/>
    <property type="project" value="InterPro"/>
</dbReference>
<feature type="short sequence motif" description="DGA/G" evidence="8">
    <location>
        <begin position="517"/>
        <end position="519"/>
    </location>
</feature>
<reference evidence="12" key="2">
    <citation type="submission" date="2021-09" db="EMBL/GenBank/DDBJ databases">
        <authorList>
            <person name="Jia N."/>
            <person name="Wang J."/>
            <person name="Shi W."/>
            <person name="Du L."/>
            <person name="Sun Y."/>
            <person name="Zhan W."/>
            <person name="Jiang J."/>
            <person name="Wang Q."/>
            <person name="Zhang B."/>
            <person name="Ji P."/>
            <person name="Sakyi L.B."/>
            <person name="Cui X."/>
            <person name="Yuan T."/>
            <person name="Jiang B."/>
            <person name="Yang W."/>
            <person name="Lam T.T.-Y."/>
            <person name="Chang Q."/>
            <person name="Ding S."/>
            <person name="Wang X."/>
            <person name="Zhu J."/>
            <person name="Ruan X."/>
            <person name="Zhao L."/>
            <person name="Wei J."/>
            <person name="Que T."/>
            <person name="Du C."/>
            <person name="Cheng J."/>
            <person name="Dai P."/>
            <person name="Han X."/>
            <person name="Huang E."/>
            <person name="Gao Y."/>
            <person name="Liu J."/>
            <person name="Shao H."/>
            <person name="Ye R."/>
            <person name="Li L."/>
            <person name="Wei W."/>
            <person name="Wang X."/>
            <person name="Wang C."/>
            <person name="Huo Q."/>
            <person name="Li W."/>
            <person name="Guo W."/>
            <person name="Chen H."/>
            <person name="Chen S."/>
            <person name="Zhou L."/>
            <person name="Zhou L."/>
            <person name="Ni X."/>
            <person name="Tian J."/>
            <person name="Zhou Y."/>
            <person name="Sheng Y."/>
            <person name="Liu T."/>
            <person name="Pan Y."/>
            <person name="Xia L."/>
            <person name="Li J."/>
            <person name="Zhao F."/>
            <person name="Cao W."/>
        </authorList>
    </citation>
    <scope>NUCLEOTIDE SEQUENCE</scope>
    <source>
        <strain evidence="12">Rmic-2018</strain>
        <tissue evidence="12">Larvae</tissue>
    </source>
</reference>
<dbReference type="VEuPathDB" id="VectorBase:LOC119163667"/>
<dbReference type="PANTHER" id="PTHR24185:SF1">
    <property type="entry name" value="CALCIUM-INDEPENDENT PHOSPHOLIPASE A2-GAMMA"/>
    <property type="match status" value="1"/>
</dbReference>
<keyword evidence="6 8" id="KW-0443">Lipid metabolism</keyword>
<evidence type="ECO:0000313" key="12">
    <source>
        <dbReference type="EMBL" id="KAH8029869.1"/>
    </source>
</evidence>
<protein>
    <recommendedName>
        <fullName evidence="11">PNPLA domain-containing protein</fullName>
    </recommendedName>
</protein>
<comment type="subcellular location">
    <subcellularLocation>
        <location evidence="1">Membrane</location>
        <topology evidence="1">Multi-pass membrane protein</topology>
    </subcellularLocation>
</comment>
<gene>
    <name evidence="12" type="ORF">HPB51_004904</name>
</gene>
<evidence type="ECO:0000256" key="9">
    <source>
        <dbReference type="SAM" id="MobiDB-lite"/>
    </source>
</evidence>
<dbReference type="Pfam" id="PF08551">
    <property type="entry name" value="DUF1751"/>
    <property type="match status" value="1"/>
</dbReference>
<feature type="region of interest" description="Disordered" evidence="9">
    <location>
        <begin position="221"/>
        <end position="241"/>
    </location>
</feature>
<feature type="transmembrane region" description="Helical" evidence="10">
    <location>
        <begin position="788"/>
        <end position="809"/>
    </location>
</feature>
<feature type="region of interest" description="Disordered" evidence="9">
    <location>
        <begin position="952"/>
        <end position="975"/>
    </location>
</feature>
<feature type="transmembrane region" description="Helical" evidence="10">
    <location>
        <begin position="860"/>
        <end position="882"/>
    </location>
</feature>
<feature type="domain" description="PNPLA" evidence="11">
    <location>
        <begin position="336"/>
        <end position="530"/>
    </location>
</feature>
<dbReference type="SUPFAM" id="SSF144091">
    <property type="entry name" value="Rhomboid-like"/>
    <property type="match status" value="1"/>
</dbReference>
<feature type="short sequence motif" description="GXGXXG" evidence="8">
    <location>
        <begin position="340"/>
        <end position="345"/>
    </location>
</feature>
<evidence type="ECO:0000256" key="5">
    <source>
        <dbReference type="ARBA" id="ARBA00022989"/>
    </source>
</evidence>
<dbReference type="EMBL" id="JABSTU010000005">
    <property type="protein sequence ID" value="KAH8029869.1"/>
    <property type="molecule type" value="Genomic_DNA"/>
</dbReference>
<dbReference type="Gene3D" id="3.40.1090.10">
    <property type="entry name" value="Cytosolic phospholipase A2 catalytic domain"/>
    <property type="match status" value="1"/>
</dbReference>
<dbReference type="GO" id="GO:0016020">
    <property type="term" value="C:membrane"/>
    <property type="evidence" value="ECO:0007669"/>
    <property type="project" value="UniProtKB-SubCell"/>
</dbReference>
<evidence type="ECO:0000256" key="10">
    <source>
        <dbReference type="SAM" id="Phobius"/>
    </source>
</evidence>
<sequence>MLSRRSTHWIARSNGYHGWRRPSSFRFKRKPTGIALIRQSSTSKSMPNPYWTSKLTNSLERLQSKTHLKFNARVLFDSIAAFRDAHVRRIVLMLRSNASMTQPRLQSGASARDLVLQDTMQSSTAQDCRTTDVEDTKRTSTLGGQIDLWRELLHRAISSGQRVEDSQMMRLGVQMAKDKSSGDAEEIMVKEPAKSEASWQEFAKAQESEVNKILSEMELAQDHKPEPQKEDTAATDAKSKLPAMSQVEIDRTSRILLKSVVVASSPASQVARLEELNNHILDYPSSLCILAKERAIAHILRMREYSNNSSVVATARETLALLGYVDPPTGRGLRILSIDGGGTRGILAIEFLRQLEICTGRRVYELFDYVAGVSTGAILGYLLGGMHTSLDRCELLYRKMSLEVFTQNAWWGTGRLVWSHAYYDTSYWTEALKRVFDEKTLLETTRNSCTPKVGAISVAVNKPTLKPYIFRNYNFPHRVESHYYGSCKHKMWQAIRASGAAPGYFEEYDLDGFVHQDGGLMCNNPTAVAIHEAKLLWPNEPIQCVVSLGGGRFIPEVKEQEQGFTSLKKKILKVIDSATDTEAVHTTIQDLLPPNAYFRFNPYLSEWITLDENRAEKLDQLKQDAQMYLRRNSEKFDSAVKSLLTKRGPVQKASHPDLAASFDATSGRFFVEGGGKTDMAAKKMAASTVVQRNLPYLRQQFLAALQTCSAVVKVLSLAVFLCYFLSYSQVASRAVSVTPGYIIPPSFWIWTAFTHAFFENSVWMVIADIVTVGLCGKLIEPLWGAIEMLTFFAIVNTSVAFLSVAYYIVLYSVTWNPDYLFAVRIHGLAGYCAAVMVAVKQIMPDHVLVPLPFGKIRNRNVPLTVLLASIILWACQVLRGTYPVMFVSGMMSSWVYLRFYQHHSNGSKGDMADHFTFASFFPNVLQPPIALVSNLIFNFFVKIKLCRKPPRKYNLSSGSASTVTINLPGTDPQDAERRRQIALRALSERLTKVEQQWPLLSDEDQSSTASSSTTAAPSLGTPQHHPKPGPSGEGPASSQVAITIPSLPLPPPPSSAREIPASRELPHDSSTKGQSSLDA</sequence>
<accession>A0A9J6E720</accession>
<keyword evidence="5 10" id="KW-1133">Transmembrane helix</keyword>
<organism evidence="12 13">
    <name type="scientific">Rhipicephalus microplus</name>
    <name type="common">Cattle tick</name>
    <name type="synonym">Boophilus microplus</name>
    <dbReference type="NCBI Taxonomy" id="6941"/>
    <lineage>
        <taxon>Eukaryota</taxon>
        <taxon>Metazoa</taxon>
        <taxon>Ecdysozoa</taxon>
        <taxon>Arthropoda</taxon>
        <taxon>Chelicerata</taxon>
        <taxon>Arachnida</taxon>
        <taxon>Acari</taxon>
        <taxon>Parasitiformes</taxon>
        <taxon>Ixodida</taxon>
        <taxon>Ixodoidea</taxon>
        <taxon>Ixodidae</taxon>
        <taxon>Rhipicephalinae</taxon>
        <taxon>Rhipicephalus</taxon>
        <taxon>Boophilus</taxon>
    </lineage>
</organism>
<keyword evidence="13" id="KW-1185">Reference proteome</keyword>
<feature type="compositionally biased region" description="Basic and acidic residues" evidence="9">
    <location>
        <begin position="221"/>
        <end position="232"/>
    </location>
</feature>
<dbReference type="FunFam" id="1.20.1540.10:FF:000004">
    <property type="entry name" value="Transmembrane protein 115"/>
    <property type="match status" value="1"/>
</dbReference>
<feature type="compositionally biased region" description="Basic and acidic residues" evidence="9">
    <location>
        <begin position="1060"/>
        <end position="1070"/>
    </location>
</feature>
<evidence type="ECO:0000256" key="4">
    <source>
        <dbReference type="ARBA" id="ARBA00022963"/>
    </source>
</evidence>
<dbReference type="AlphaFoldDB" id="A0A9J6E720"/>
<evidence type="ECO:0000256" key="7">
    <source>
        <dbReference type="ARBA" id="ARBA00023136"/>
    </source>
</evidence>
<keyword evidence="4 8" id="KW-0442">Lipid degradation</keyword>
<keyword evidence="3 8" id="KW-0378">Hydrolase</keyword>
<feature type="compositionally biased region" description="Polar residues" evidence="9">
    <location>
        <begin position="954"/>
        <end position="967"/>
    </location>
</feature>